<keyword evidence="1" id="KW-0472">Membrane</keyword>
<dbReference type="AlphaFoldDB" id="A0A1W2GEH3"/>
<reference evidence="2 3" key="1">
    <citation type="submission" date="2017-04" db="EMBL/GenBank/DDBJ databases">
        <authorList>
            <person name="Afonso C.L."/>
            <person name="Miller P.J."/>
            <person name="Scott M.A."/>
            <person name="Spackman E."/>
            <person name="Goraichik I."/>
            <person name="Dimitrov K.M."/>
            <person name="Suarez D.L."/>
            <person name="Swayne D.E."/>
        </authorList>
    </citation>
    <scope>NUCLEOTIDE SEQUENCE [LARGE SCALE GENOMIC DNA]</scope>
    <source>
        <strain evidence="2 3">DSM 26133</strain>
    </source>
</reference>
<feature type="transmembrane region" description="Helical" evidence="1">
    <location>
        <begin position="39"/>
        <end position="62"/>
    </location>
</feature>
<protein>
    <submittedName>
        <fullName evidence="2">Uncharacterized protein</fullName>
    </submittedName>
</protein>
<feature type="transmembrane region" description="Helical" evidence="1">
    <location>
        <begin position="16"/>
        <end position="33"/>
    </location>
</feature>
<dbReference type="EMBL" id="FWYF01000002">
    <property type="protein sequence ID" value="SMD35070.1"/>
    <property type="molecule type" value="Genomic_DNA"/>
</dbReference>
<dbReference type="Proteomes" id="UP000192472">
    <property type="component" value="Unassembled WGS sequence"/>
</dbReference>
<organism evidence="2 3">
    <name type="scientific">Reichenbachiella faecimaris</name>
    <dbReference type="NCBI Taxonomy" id="692418"/>
    <lineage>
        <taxon>Bacteria</taxon>
        <taxon>Pseudomonadati</taxon>
        <taxon>Bacteroidota</taxon>
        <taxon>Cytophagia</taxon>
        <taxon>Cytophagales</taxon>
        <taxon>Reichenbachiellaceae</taxon>
        <taxon>Reichenbachiella</taxon>
    </lineage>
</organism>
<sequence>MQTVDIKQESYFPHNFKIFGGVLIFGALASLLISTDISLVSVLVSLLLVLLGVLMIFVRYGLRIDPGTKTYTEYTWLLGLKLGQPESFHFIDKFYINQVTEQALATTRTGAKFDIKNRIFKAYIRLDNGEKLHLDTDKNEETLTRRLTQYKNILGSVYHSTD</sequence>
<proteinExistence type="predicted"/>
<keyword evidence="3" id="KW-1185">Reference proteome</keyword>
<keyword evidence="1" id="KW-0812">Transmembrane</keyword>
<name>A0A1W2GEH3_REIFA</name>
<dbReference type="RefSeq" id="WP_084372978.1">
    <property type="nucleotide sequence ID" value="NZ_FWYF01000002.1"/>
</dbReference>
<evidence type="ECO:0000313" key="3">
    <source>
        <dbReference type="Proteomes" id="UP000192472"/>
    </source>
</evidence>
<evidence type="ECO:0000313" key="2">
    <source>
        <dbReference type="EMBL" id="SMD35070.1"/>
    </source>
</evidence>
<gene>
    <name evidence="2" type="ORF">SAMN04488029_2324</name>
</gene>
<keyword evidence="1" id="KW-1133">Transmembrane helix</keyword>
<accession>A0A1W2GEH3</accession>
<evidence type="ECO:0000256" key="1">
    <source>
        <dbReference type="SAM" id="Phobius"/>
    </source>
</evidence>